<dbReference type="AlphaFoldDB" id="A0A4Z2EXJ8"/>
<feature type="region of interest" description="Disordered" evidence="1">
    <location>
        <begin position="50"/>
        <end position="123"/>
    </location>
</feature>
<evidence type="ECO:0000313" key="3">
    <source>
        <dbReference type="Proteomes" id="UP000314294"/>
    </source>
</evidence>
<comment type="caution">
    <text evidence="2">The sequence shown here is derived from an EMBL/GenBank/DDBJ whole genome shotgun (WGS) entry which is preliminary data.</text>
</comment>
<evidence type="ECO:0000313" key="2">
    <source>
        <dbReference type="EMBL" id="TNN33549.1"/>
    </source>
</evidence>
<sequence length="123" mass="13498">MQRDHTVYITRSTSHGLHHAVYITRSPGHAAAGAVLPVRQLLDLVDPLGLDPVQTAPARQAHVEQALGEPDPQPGPLPAGQEQHAHPTRRDLQKPCGQEEDLEMTQIPVDHKETSCRPQGDFM</sequence>
<dbReference type="Proteomes" id="UP000314294">
    <property type="component" value="Unassembled WGS sequence"/>
</dbReference>
<name>A0A4Z2EXJ8_9TELE</name>
<evidence type="ECO:0000256" key="1">
    <source>
        <dbReference type="SAM" id="MobiDB-lite"/>
    </source>
</evidence>
<keyword evidence="3" id="KW-1185">Reference proteome</keyword>
<dbReference type="EMBL" id="SRLO01002207">
    <property type="protein sequence ID" value="TNN33549.1"/>
    <property type="molecule type" value="Genomic_DNA"/>
</dbReference>
<reference evidence="2 3" key="1">
    <citation type="submission" date="2019-03" db="EMBL/GenBank/DDBJ databases">
        <title>First draft genome of Liparis tanakae, snailfish: a comprehensive survey of snailfish specific genes.</title>
        <authorList>
            <person name="Kim W."/>
            <person name="Song I."/>
            <person name="Jeong J.-H."/>
            <person name="Kim D."/>
            <person name="Kim S."/>
            <person name="Ryu S."/>
            <person name="Song J.Y."/>
            <person name="Lee S.K."/>
        </authorList>
    </citation>
    <scope>NUCLEOTIDE SEQUENCE [LARGE SCALE GENOMIC DNA]</scope>
    <source>
        <tissue evidence="2">Muscle</tissue>
    </source>
</reference>
<feature type="compositionally biased region" description="Basic and acidic residues" evidence="1">
    <location>
        <begin position="83"/>
        <end position="93"/>
    </location>
</feature>
<gene>
    <name evidence="2" type="ORF">EYF80_056293</name>
</gene>
<accession>A0A4Z2EXJ8</accession>
<organism evidence="2 3">
    <name type="scientific">Liparis tanakae</name>
    <name type="common">Tanaka's snailfish</name>
    <dbReference type="NCBI Taxonomy" id="230148"/>
    <lineage>
        <taxon>Eukaryota</taxon>
        <taxon>Metazoa</taxon>
        <taxon>Chordata</taxon>
        <taxon>Craniata</taxon>
        <taxon>Vertebrata</taxon>
        <taxon>Euteleostomi</taxon>
        <taxon>Actinopterygii</taxon>
        <taxon>Neopterygii</taxon>
        <taxon>Teleostei</taxon>
        <taxon>Neoteleostei</taxon>
        <taxon>Acanthomorphata</taxon>
        <taxon>Eupercaria</taxon>
        <taxon>Perciformes</taxon>
        <taxon>Cottioidei</taxon>
        <taxon>Cottales</taxon>
        <taxon>Liparidae</taxon>
        <taxon>Liparis</taxon>
    </lineage>
</organism>
<proteinExistence type="predicted"/>
<protein>
    <submittedName>
        <fullName evidence="2">Uncharacterized protein</fullName>
    </submittedName>
</protein>